<evidence type="ECO:0000313" key="15">
    <source>
        <dbReference type="EMBL" id="QCI27368.1"/>
    </source>
</evidence>
<feature type="region of interest" description="Interaction with substrate tRNA" evidence="10">
    <location>
        <begin position="40"/>
        <end position="43"/>
    </location>
</feature>
<comment type="cofactor">
    <cofactor evidence="1 10">
        <name>Mg(2+)</name>
        <dbReference type="ChEBI" id="CHEBI:18420"/>
    </cofactor>
</comment>
<dbReference type="EC" id="2.5.1.75" evidence="10"/>
<evidence type="ECO:0000256" key="9">
    <source>
        <dbReference type="ARBA" id="ARBA00049563"/>
    </source>
</evidence>
<dbReference type="Proteomes" id="UP000298603">
    <property type="component" value="Chromosome"/>
</dbReference>
<comment type="catalytic activity">
    <reaction evidence="9 10 11">
        <text>adenosine(37) in tRNA + dimethylallyl diphosphate = N(6)-dimethylallyladenosine(37) in tRNA + diphosphate</text>
        <dbReference type="Rhea" id="RHEA:26482"/>
        <dbReference type="Rhea" id="RHEA-COMP:10162"/>
        <dbReference type="Rhea" id="RHEA-COMP:10375"/>
        <dbReference type="ChEBI" id="CHEBI:33019"/>
        <dbReference type="ChEBI" id="CHEBI:57623"/>
        <dbReference type="ChEBI" id="CHEBI:74411"/>
        <dbReference type="ChEBI" id="CHEBI:74415"/>
        <dbReference type="EC" id="2.5.1.75"/>
    </reaction>
</comment>
<keyword evidence="16" id="KW-1185">Reference proteome</keyword>
<dbReference type="GO" id="GO:0006400">
    <property type="term" value="P:tRNA modification"/>
    <property type="evidence" value="ECO:0007669"/>
    <property type="project" value="TreeGrafter"/>
</dbReference>
<feature type="transmembrane region" description="Helical" evidence="14">
    <location>
        <begin position="99"/>
        <end position="120"/>
    </location>
</feature>
<dbReference type="GO" id="GO:0005524">
    <property type="term" value="F:ATP binding"/>
    <property type="evidence" value="ECO:0007669"/>
    <property type="project" value="UniProtKB-UniRule"/>
</dbReference>
<keyword evidence="5 10" id="KW-0819">tRNA processing</keyword>
<dbReference type="Gene3D" id="3.40.50.300">
    <property type="entry name" value="P-loop containing nucleotide triphosphate hydrolases"/>
    <property type="match status" value="1"/>
</dbReference>
<sequence>MLNYYNKKIVIFLMGPTASGKSELAMILRNYLPIELISVDSALIYKNMNIGTSKPTDIDLLNHPHRLINLIDPGNLYSVSNFRHDVMIEIKKIFKMNKIPLLVGGTMFYYYILLHGISILPKSNLSLRKKLLYYSTIKNDNFLYRYLSLIDHDSYKKIHPNDIQRIIRALEVYLITGKKMSFLKKNILNIFPYQTIQFAIIPKKKYLYNNIKNRFYYMLHQGFELEVKKLFYRGDLNMKLPSIRCIGYRQMWMYFLNNISYDEMIKLSITSTYNFSKKQITWLKTWKNINFLFDTNINILIKKILKIIYYQYLFFK</sequence>
<dbReference type="EMBL" id="CP032996">
    <property type="protein sequence ID" value="QCI27368.1"/>
    <property type="molecule type" value="Genomic_DNA"/>
</dbReference>
<name>A0A4D6YN81_9GAMM</name>
<dbReference type="AlphaFoldDB" id="A0A4D6YN81"/>
<dbReference type="InterPro" id="IPR018022">
    <property type="entry name" value="IPT"/>
</dbReference>
<evidence type="ECO:0000256" key="8">
    <source>
        <dbReference type="ARBA" id="ARBA00022842"/>
    </source>
</evidence>
<accession>A0A4D6YN81</accession>
<dbReference type="Pfam" id="PF01715">
    <property type="entry name" value="IPPT"/>
    <property type="match status" value="1"/>
</dbReference>
<evidence type="ECO:0000256" key="4">
    <source>
        <dbReference type="ARBA" id="ARBA00022679"/>
    </source>
</evidence>
<dbReference type="PANTHER" id="PTHR11088">
    <property type="entry name" value="TRNA DIMETHYLALLYLTRANSFERASE"/>
    <property type="match status" value="1"/>
</dbReference>
<comment type="caution">
    <text evidence="10">Lacks conserved residue(s) required for the propagation of feature annotation.</text>
</comment>
<dbReference type="GO" id="GO:0052381">
    <property type="term" value="F:tRNA dimethylallyltransferase activity"/>
    <property type="evidence" value="ECO:0007669"/>
    <property type="project" value="UniProtKB-UniRule"/>
</dbReference>
<evidence type="ECO:0000256" key="10">
    <source>
        <dbReference type="HAMAP-Rule" id="MF_00185"/>
    </source>
</evidence>
<dbReference type="PANTHER" id="PTHR11088:SF60">
    <property type="entry name" value="TRNA DIMETHYLALLYLTRANSFERASE"/>
    <property type="match status" value="1"/>
</dbReference>
<comment type="subunit">
    <text evidence="10">Monomer.</text>
</comment>
<evidence type="ECO:0000256" key="3">
    <source>
        <dbReference type="ARBA" id="ARBA00005842"/>
    </source>
</evidence>
<keyword evidence="8 10" id="KW-0460">Magnesium</keyword>
<dbReference type="OrthoDB" id="9776390at2"/>
<feature type="binding site" evidence="10">
    <location>
        <begin position="15"/>
        <end position="22"/>
    </location>
    <ligand>
        <name>ATP</name>
        <dbReference type="ChEBI" id="CHEBI:30616"/>
    </ligand>
</feature>
<gene>
    <name evidence="10 15" type="primary">miaA</name>
    <name evidence="15" type="ORF">D9V81_01995</name>
</gene>
<comment type="similarity">
    <text evidence="3 10 13">Belongs to the IPP transferase family.</text>
</comment>
<feature type="site" description="Interaction with substrate tRNA" evidence="10">
    <location>
        <position position="128"/>
    </location>
</feature>
<keyword evidence="14" id="KW-0472">Membrane</keyword>
<evidence type="ECO:0000256" key="7">
    <source>
        <dbReference type="ARBA" id="ARBA00022840"/>
    </source>
</evidence>
<keyword evidence="7 10" id="KW-0067">ATP-binding</keyword>
<evidence type="ECO:0000313" key="16">
    <source>
        <dbReference type="Proteomes" id="UP000298603"/>
    </source>
</evidence>
<reference evidence="15 16" key="1">
    <citation type="submission" date="2018-10" db="EMBL/GenBank/DDBJ databases">
        <title>Comparative functional genomics of the obligate endosymbiont Buchnera aphidicola.</title>
        <authorList>
            <person name="Chong R.A."/>
        </authorList>
    </citation>
    <scope>NUCLEOTIDE SEQUENCE [LARGE SCALE GENOMIC DNA]</scope>
    <source>
        <strain evidence="15 16">Tma</strain>
    </source>
</reference>
<proteinExistence type="inferred from homology"/>
<evidence type="ECO:0000256" key="2">
    <source>
        <dbReference type="ARBA" id="ARBA00003213"/>
    </source>
</evidence>
<evidence type="ECO:0000256" key="6">
    <source>
        <dbReference type="ARBA" id="ARBA00022741"/>
    </source>
</evidence>
<protein>
    <recommendedName>
        <fullName evidence="10">tRNA dimethylallyltransferase</fullName>
        <ecNumber evidence="10">2.5.1.75</ecNumber>
    </recommendedName>
    <alternativeName>
        <fullName evidence="10">Dimethylallyl diphosphate:tRNA dimethylallyltransferase</fullName>
        <shortName evidence="10">DMAPP:tRNA dimethylallyltransferase</shortName>
        <shortName evidence="10">DMATase</shortName>
    </alternativeName>
    <alternativeName>
        <fullName evidence="10">Isopentenyl-diphosphate:tRNA isopentenyltransferase</fullName>
        <shortName evidence="10">IPP transferase</shortName>
        <shortName evidence="10">IPPT</shortName>
        <shortName evidence="10">IPTase</shortName>
    </alternativeName>
</protein>
<keyword evidence="14" id="KW-1133">Transmembrane helix</keyword>
<keyword evidence="6 10" id="KW-0547">Nucleotide-binding</keyword>
<evidence type="ECO:0000256" key="5">
    <source>
        <dbReference type="ARBA" id="ARBA00022694"/>
    </source>
</evidence>
<evidence type="ECO:0000256" key="14">
    <source>
        <dbReference type="SAM" id="Phobius"/>
    </source>
</evidence>
<dbReference type="NCBIfam" id="TIGR00174">
    <property type="entry name" value="miaA"/>
    <property type="match status" value="1"/>
</dbReference>
<feature type="region of interest" description="Interaction with substrate tRNA" evidence="10">
    <location>
        <begin position="164"/>
        <end position="168"/>
    </location>
</feature>
<dbReference type="HAMAP" id="MF_00185">
    <property type="entry name" value="IPP_trans"/>
    <property type="match status" value="1"/>
</dbReference>
<keyword evidence="4 10" id="KW-0808">Transferase</keyword>
<evidence type="ECO:0000256" key="11">
    <source>
        <dbReference type="RuleBase" id="RU003783"/>
    </source>
</evidence>
<dbReference type="InterPro" id="IPR027417">
    <property type="entry name" value="P-loop_NTPase"/>
</dbReference>
<feature type="binding site" evidence="10">
    <location>
        <begin position="17"/>
        <end position="22"/>
    </location>
    <ligand>
        <name>substrate</name>
    </ligand>
</feature>
<evidence type="ECO:0000256" key="12">
    <source>
        <dbReference type="RuleBase" id="RU003784"/>
    </source>
</evidence>
<dbReference type="Gene3D" id="1.10.20.140">
    <property type="match status" value="1"/>
</dbReference>
<dbReference type="SUPFAM" id="SSF52540">
    <property type="entry name" value="P-loop containing nucleoside triphosphate hydrolases"/>
    <property type="match status" value="1"/>
</dbReference>
<feature type="site" description="Interaction with substrate tRNA" evidence="10">
    <location>
        <position position="106"/>
    </location>
</feature>
<comment type="function">
    <text evidence="2 10 12">Catalyzes the transfer of a dimethylallyl group onto the adenine at position 37 in tRNAs that read codons beginning with uridine, leading to the formation of N6-(dimethylallyl)adenosine (i(6)A).</text>
</comment>
<keyword evidence="14" id="KW-0812">Transmembrane</keyword>
<organism evidence="15 16">
    <name type="scientific">Buchnera aphidicola</name>
    <name type="common">Therioaphis trifolii</name>
    <dbReference type="NCBI Taxonomy" id="1241884"/>
    <lineage>
        <taxon>Bacteria</taxon>
        <taxon>Pseudomonadati</taxon>
        <taxon>Pseudomonadota</taxon>
        <taxon>Gammaproteobacteria</taxon>
        <taxon>Enterobacterales</taxon>
        <taxon>Erwiniaceae</taxon>
        <taxon>Buchnera</taxon>
    </lineage>
</organism>
<evidence type="ECO:0000256" key="1">
    <source>
        <dbReference type="ARBA" id="ARBA00001946"/>
    </source>
</evidence>
<evidence type="ECO:0000256" key="13">
    <source>
        <dbReference type="RuleBase" id="RU003785"/>
    </source>
</evidence>
<dbReference type="InterPro" id="IPR039657">
    <property type="entry name" value="Dimethylallyltransferase"/>
</dbReference>